<reference evidence="1 2" key="1">
    <citation type="submission" date="2021-06" db="EMBL/GenBank/DDBJ databases">
        <title>Caerostris darwini draft genome.</title>
        <authorList>
            <person name="Kono N."/>
            <person name="Arakawa K."/>
        </authorList>
    </citation>
    <scope>NUCLEOTIDE SEQUENCE [LARGE SCALE GENOMIC DNA]</scope>
</reference>
<sequence length="73" mass="8252">MRQFIEDPRYPSPFSQVASQRIPSQGPIISCSCDDAAIVPMRYLHVSYELHNLVEHFIMDNITSAPKCCSPGR</sequence>
<dbReference type="Proteomes" id="UP001054837">
    <property type="component" value="Unassembled WGS sequence"/>
</dbReference>
<dbReference type="AlphaFoldDB" id="A0AAV4TW41"/>
<evidence type="ECO:0000313" key="2">
    <source>
        <dbReference type="Proteomes" id="UP001054837"/>
    </source>
</evidence>
<protein>
    <submittedName>
        <fullName evidence="1">Uncharacterized protein</fullName>
    </submittedName>
</protein>
<gene>
    <name evidence="1" type="ORF">CDAR_600611</name>
</gene>
<evidence type="ECO:0000313" key="1">
    <source>
        <dbReference type="EMBL" id="GIY49374.1"/>
    </source>
</evidence>
<keyword evidence="2" id="KW-1185">Reference proteome</keyword>
<proteinExistence type="predicted"/>
<organism evidence="1 2">
    <name type="scientific">Caerostris darwini</name>
    <dbReference type="NCBI Taxonomy" id="1538125"/>
    <lineage>
        <taxon>Eukaryota</taxon>
        <taxon>Metazoa</taxon>
        <taxon>Ecdysozoa</taxon>
        <taxon>Arthropoda</taxon>
        <taxon>Chelicerata</taxon>
        <taxon>Arachnida</taxon>
        <taxon>Araneae</taxon>
        <taxon>Araneomorphae</taxon>
        <taxon>Entelegynae</taxon>
        <taxon>Araneoidea</taxon>
        <taxon>Araneidae</taxon>
        <taxon>Caerostris</taxon>
    </lineage>
</organism>
<comment type="caution">
    <text evidence="1">The sequence shown here is derived from an EMBL/GenBank/DDBJ whole genome shotgun (WGS) entry which is preliminary data.</text>
</comment>
<dbReference type="EMBL" id="BPLQ01010221">
    <property type="protein sequence ID" value="GIY49374.1"/>
    <property type="molecule type" value="Genomic_DNA"/>
</dbReference>
<dbReference type="PROSITE" id="PS51257">
    <property type="entry name" value="PROKAR_LIPOPROTEIN"/>
    <property type="match status" value="1"/>
</dbReference>
<name>A0AAV4TW41_9ARAC</name>
<accession>A0AAV4TW41</accession>